<dbReference type="EMBL" id="JAAALK010001462">
    <property type="protein sequence ID" value="KAG8042862.1"/>
    <property type="molecule type" value="Genomic_DNA"/>
</dbReference>
<evidence type="ECO:0000256" key="1">
    <source>
        <dbReference type="SAM" id="MobiDB-lite"/>
    </source>
</evidence>
<reference evidence="2" key="1">
    <citation type="journal article" date="2021" name="bioRxiv">
        <title>Whole Genome Assembly and Annotation of Northern Wild Rice, Zizania palustris L., Supports a Whole Genome Duplication in the Zizania Genus.</title>
        <authorList>
            <person name="Haas M."/>
            <person name="Kono T."/>
            <person name="Macchietto M."/>
            <person name="Millas R."/>
            <person name="McGilp L."/>
            <person name="Shao M."/>
            <person name="Duquette J."/>
            <person name="Hirsch C.N."/>
            <person name="Kimball J."/>
        </authorList>
    </citation>
    <scope>NUCLEOTIDE SEQUENCE</scope>
    <source>
        <tissue evidence="2">Fresh leaf tissue</tissue>
    </source>
</reference>
<evidence type="ECO:0000313" key="3">
    <source>
        <dbReference type="Proteomes" id="UP000729402"/>
    </source>
</evidence>
<name>A0A8J5RAN8_ZIZPA</name>
<feature type="compositionally biased region" description="Basic and acidic residues" evidence="1">
    <location>
        <begin position="56"/>
        <end position="65"/>
    </location>
</feature>
<evidence type="ECO:0000313" key="2">
    <source>
        <dbReference type="EMBL" id="KAG8042862.1"/>
    </source>
</evidence>
<dbReference type="AlphaFoldDB" id="A0A8J5RAN8"/>
<comment type="caution">
    <text evidence="2">The sequence shown here is derived from an EMBL/GenBank/DDBJ whole genome shotgun (WGS) entry which is preliminary data.</text>
</comment>
<accession>A0A8J5RAN8</accession>
<feature type="compositionally biased region" description="Basic and acidic residues" evidence="1">
    <location>
        <begin position="130"/>
        <end position="142"/>
    </location>
</feature>
<feature type="compositionally biased region" description="Acidic residues" evidence="1">
    <location>
        <begin position="152"/>
        <end position="161"/>
    </location>
</feature>
<reference evidence="2" key="2">
    <citation type="submission" date="2021-02" db="EMBL/GenBank/DDBJ databases">
        <authorList>
            <person name="Kimball J.A."/>
            <person name="Haas M.W."/>
            <person name="Macchietto M."/>
            <person name="Kono T."/>
            <person name="Duquette J."/>
            <person name="Shao M."/>
        </authorList>
    </citation>
    <scope>NUCLEOTIDE SEQUENCE</scope>
    <source>
        <tissue evidence="2">Fresh leaf tissue</tissue>
    </source>
</reference>
<feature type="compositionally biased region" description="Basic and acidic residues" evidence="1">
    <location>
        <begin position="74"/>
        <end position="92"/>
    </location>
</feature>
<proteinExistence type="predicted"/>
<dbReference type="Proteomes" id="UP000729402">
    <property type="component" value="Unassembled WGS sequence"/>
</dbReference>
<keyword evidence="3" id="KW-1185">Reference proteome</keyword>
<gene>
    <name evidence="2" type="ORF">GUJ93_ZPchr0085g16414</name>
</gene>
<protein>
    <submittedName>
        <fullName evidence="2">Uncharacterized protein</fullName>
    </submittedName>
</protein>
<feature type="compositionally biased region" description="Low complexity" evidence="1">
    <location>
        <begin position="39"/>
        <end position="50"/>
    </location>
</feature>
<feature type="region of interest" description="Disordered" evidence="1">
    <location>
        <begin position="26"/>
        <end position="161"/>
    </location>
</feature>
<sequence length="161" mass="17395">MEAGAAGAVGWTTALWQPEAAVLGVGQRRKASGCEAETGSRSSMRVRGGVRAAGEAVKEPEKPEGQRYGAGGGDARRGLEEKGQRMRGRDGQPELDAGGRRGRSGRRGGEGAGEAGGVALWSRRRRRSVRDRGERQADERLRWAAGARCEREEEPERQERQ</sequence>
<organism evidence="2 3">
    <name type="scientific">Zizania palustris</name>
    <name type="common">Northern wild rice</name>
    <dbReference type="NCBI Taxonomy" id="103762"/>
    <lineage>
        <taxon>Eukaryota</taxon>
        <taxon>Viridiplantae</taxon>
        <taxon>Streptophyta</taxon>
        <taxon>Embryophyta</taxon>
        <taxon>Tracheophyta</taxon>
        <taxon>Spermatophyta</taxon>
        <taxon>Magnoliopsida</taxon>
        <taxon>Liliopsida</taxon>
        <taxon>Poales</taxon>
        <taxon>Poaceae</taxon>
        <taxon>BOP clade</taxon>
        <taxon>Oryzoideae</taxon>
        <taxon>Oryzeae</taxon>
        <taxon>Zizaniinae</taxon>
        <taxon>Zizania</taxon>
    </lineage>
</organism>